<keyword evidence="6" id="KW-1185">Reference proteome</keyword>
<dbReference type="InterPro" id="IPR036770">
    <property type="entry name" value="Ankyrin_rpt-contain_sf"/>
</dbReference>
<protein>
    <recommendedName>
        <fullName evidence="7">Inhibitor of Bruton tyrosine kinase</fullName>
    </recommendedName>
</protein>
<sequence>MELSAANPVVKQGSARKTSTSTSTKDLWAAVRNGSPGDVECALVALKKSNGNIDARNSFGSTALHIAVWRNHIPIVRRLLTAGSNMDIRDGESGWSSLHRALHFGHLAVAGVLIEAGANLVLEDSKGRTPIDLVSGPVKQVIGDPSNAGGTEVFSWGNGANYQLGTGTTGIQKLPGRLDALQGLNVTAIAAAKFHSMAATADGKLYSWGFGRGGRLGFSDFDIHSGQVAVITPQLVSCGIGNRRVKIIAVAKHHSLVVTEGGEVFTWGSNREGQLGYTSVDTQPTPRRVSTLKAKVVAAAAANKHSAVLTEAGEVFTWGCNREGQLGYGTSNSASNPVPRVVEYVKGKIFCSVSAAKYHTVVLGSEGEVFTWGYKLVMPRRVSIARNTRKAGNTLLKFHQAERLHIVAVAAGTTHSTAISEDGLIFFWFSADPNVRCHQLMALSGHQALAVAAGKYRTAVVTALGDIYAWDGEKAKDEMPPVPFRIHGVKHNTLISVGENHSLAVAAVYMPSFQSHESNEVSPQAERESEDFEEDIEFDEMGIALSARSKTCNELSRLPLEPPTLKELCENVISQHVVEPKNALQLLEIADSVEASKLRKHCEDLVLHNLDYLLTVSPTAFAHVTPTLLADLEKALDATSSQPWSHRLFPTPTALFPAIVDSEEDDCDSGLSSRMRSLSLTDSSNVNSDRRESEGLFDKESRVDQAVIKQLRALKKKLQQIEALELRQSRGHVLDHQQLAKLETKLAIKDAILALDSGAVFTADINEGESQLSVDFTAEGFQGKEIGNRRNRNGRRKSNKLVAEQVPADESQKKSRSGQLNKVGNRKCEDGIAETQIQLKSFPSAEKADQHKTVEPTFLSDSDSEASQPSKKSIAIAVEGKGQVKIQGFVANTSEGLVQSSPSQKKKQKKGGLSMFLSGALDCVTEVPAPEPTPPLPKSEGPAWGGAKQSSRLSSLREIQSQQTAEASAVAVDDSLGIHFESKSMRTKQIAREQSRVPSELEEHCSTSPVDTGVTRYSLGQFIRTSAPIAVMPVKSTKVCASVNSDSSPTPWAGTSPLTAASSFKEIQMEQVKGKKPQKHGGSHTPSNSSGLMPANAGLEEVADEKVPSRWFKPDIHSPSSIRCIQIEEQAMKEIRRMYKNVKVARSGEP</sequence>
<feature type="repeat" description="RCC1" evidence="3">
    <location>
        <begin position="313"/>
        <end position="366"/>
    </location>
</feature>
<evidence type="ECO:0000256" key="2">
    <source>
        <dbReference type="PROSITE-ProRule" id="PRU00023"/>
    </source>
</evidence>
<feature type="repeat" description="RCC1" evidence="3">
    <location>
        <begin position="203"/>
        <end position="261"/>
    </location>
</feature>
<feature type="repeat" description="ANK" evidence="2">
    <location>
        <begin position="93"/>
        <end position="125"/>
    </location>
</feature>
<organism evidence="5 6">
    <name type="scientific">Adiantum capillus-veneris</name>
    <name type="common">Maidenhair fern</name>
    <dbReference type="NCBI Taxonomy" id="13818"/>
    <lineage>
        <taxon>Eukaryota</taxon>
        <taxon>Viridiplantae</taxon>
        <taxon>Streptophyta</taxon>
        <taxon>Embryophyta</taxon>
        <taxon>Tracheophyta</taxon>
        <taxon>Polypodiopsida</taxon>
        <taxon>Polypodiidae</taxon>
        <taxon>Polypodiales</taxon>
        <taxon>Pteridineae</taxon>
        <taxon>Pteridaceae</taxon>
        <taxon>Vittarioideae</taxon>
        <taxon>Adiantum</taxon>
    </lineage>
</organism>
<dbReference type="PRINTS" id="PR00633">
    <property type="entry name" value="RCCNDNSATION"/>
</dbReference>
<dbReference type="InterPro" id="IPR002110">
    <property type="entry name" value="Ankyrin_rpt"/>
</dbReference>
<feature type="repeat" description="RCC1" evidence="3">
    <location>
        <begin position="151"/>
        <end position="202"/>
    </location>
</feature>
<dbReference type="Gene3D" id="1.25.40.20">
    <property type="entry name" value="Ankyrin repeat-containing domain"/>
    <property type="match status" value="1"/>
</dbReference>
<dbReference type="OrthoDB" id="1893551at2759"/>
<dbReference type="Proteomes" id="UP000886520">
    <property type="component" value="Chromosome 18"/>
</dbReference>
<dbReference type="EMBL" id="JABFUD020000018">
    <property type="protein sequence ID" value="KAI5065917.1"/>
    <property type="molecule type" value="Genomic_DNA"/>
</dbReference>
<feature type="compositionally biased region" description="Polar residues" evidence="4">
    <location>
        <begin position="859"/>
        <end position="871"/>
    </location>
</feature>
<reference evidence="5" key="1">
    <citation type="submission" date="2021-01" db="EMBL/GenBank/DDBJ databases">
        <title>Adiantum capillus-veneris genome.</title>
        <authorList>
            <person name="Fang Y."/>
            <person name="Liao Q."/>
        </authorList>
    </citation>
    <scope>NUCLEOTIDE SEQUENCE</scope>
    <source>
        <strain evidence="5">H3</strain>
        <tissue evidence="5">Leaf</tissue>
    </source>
</reference>
<dbReference type="PANTHER" id="PTHR22872">
    <property type="entry name" value="BTK-BINDING PROTEIN-RELATED"/>
    <property type="match status" value="1"/>
</dbReference>
<evidence type="ECO:0000313" key="6">
    <source>
        <dbReference type="Proteomes" id="UP000886520"/>
    </source>
</evidence>
<evidence type="ECO:0000256" key="4">
    <source>
        <dbReference type="SAM" id="MobiDB-lite"/>
    </source>
</evidence>
<name>A0A9D4Z9Q9_ADICA</name>
<dbReference type="PANTHER" id="PTHR22872:SF2">
    <property type="entry name" value="INHIBITOR OF BRUTON TYROSINE KINASE"/>
    <property type="match status" value="1"/>
</dbReference>
<evidence type="ECO:0000256" key="1">
    <source>
        <dbReference type="ARBA" id="ARBA00022737"/>
    </source>
</evidence>
<dbReference type="InterPro" id="IPR051625">
    <property type="entry name" value="Signaling_Regulatory_Domain"/>
</dbReference>
<dbReference type="Pfam" id="PF12796">
    <property type="entry name" value="Ank_2"/>
    <property type="match status" value="1"/>
</dbReference>
<feature type="compositionally biased region" description="Polar residues" evidence="4">
    <location>
        <begin position="948"/>
        <end position="960"/>
    </location>
</feature>
<gene>
    <name evidence="5" type="ORF">GOP47_0018541</name>
</gene>
<accession>A0A9D4Z9Q9</accession>
<feature type="region of interest" description="Disordered" evidence="4">
    <location>
        <begin position="841"/>
        <end position="872"/>
    </location>
</feature>
<feature type="region of interest" description="Disordered" evidence="4">
    <location>
        <begin position="1"/>
        <end position="23"/>
    </location>
</feature>
<evidence type="ECO:0008006" key="7">
    <source>
        <dbReference type="Google" id="ProtNLM"/>
    </source>
</evidence>
<keyword evidence="2" id="KW-0040">ANK repeat</keyword>
<dbReference type="PROSITE" id="PS50088">
    <property type="entry name" value="ANK_REPEAT"/>
    <property type="match status" value="2"/>
</dbReference>
<dbReference type="Gene3D" id="2.130.10.30">
    <property type="entry name" value="Regulator of chromosome condensation 1/beta-lactamase-inhibitor protein II"/>
    <property type="match status" value="2"/>
</dbReference>
<dbReference type="InterPro" id="IPR009091">
    <property type="entry name" value="RCC1/BLIP-II"/>
</dbReference>
<dbReference type="SMART" id="SM00248">
    <property type="entry name" value="ANK"/>
    <property type="match status" value="3"/>
</dbReference>
<dbReference type="AlphaFoldDB" id="A0A9D4Z9Q9"/>
<dbReference type="InterPro" id="IPR000408">
    <property type="entry name" value="Reg_chr_condens"/>
</dbReference>
<feature type="compositionally biased region" description="Basic and acidic residues" evidence="4">
    <location>
        <begin position="1104"/>
        <end position="1113"/>
    </location>
</feature>
<feature type="repeat" description="RCC1" evidence="3">
    <location>
        <begin position="262"/>
        <end position="312"/>
    </location>
</feature>
<feature type="region of interest" description="Disordered" evidence="4">
    <location>
        <begin position="785"/>
        <end position="827"/>
    </location>
</feature>
<evidence type="ECO:0000313" key="5">
    <source>
        <dbReference type="EMBL" id="KAI5065917.1"/>
    </source>
</evidence>
<feature type="region of interest" description="Disordered" evidence="4">
    <location>
        <begin position="1069"/>
        <end position="1113"/>
    </location>
</feature>
<feature type="compositionally biased region" description="Basic residues" evidence="4">
    <location>
        <begin position="789"/>
        <end position="799"/>
    </location>
</feature>
<feature type="repeat" description="ANK" evidence="2">
    <location>
        <begin position="59"/>
        <end position="91"/>
    </location>
</feature>
<dbReference type="PROSITE" id="PS50297">
    <property type="entry name" value="ANK_REP_REGION"/>
    <property type="match status" value="2"/>
</dbReference>
<dbReference type="PROSITE" id="PS50012">
    <property type="entry name" value="RCC1_3"/>
    <property type="match status" value="5"/>
</dbReference>
<comment type="caution">
    <text evidence="5">The sequence shown here is derived from an EMBL/GenBank/DDBJ whole genome shotgun (WGS) entry which is preliminary data.</text>
</comment>
<proteinExistence type="predicted"/>
<feature type="repeat" description="RCC1" evidence="3">
    <location>
        <begin position="367"/>
        <end position="422"/>
    </location>
</feature>
<evidence type="ECO:0000256" key="3">
    <source>
        <dbReference type="PROSITE-ProRule" id="PRU00235"/>
    </source>
</evidence>
<feature type="region of interest" description="Disordered" evidence="4">
    <location>
        <begin position="928"/>
        <end position="960"/>
    </location>
</feature>
<dbReference type="SUPFAM" id="SSF50985">
    <property type="entry name" value="RCC1/BLIP-II"/>
    <property type="match status" value="1"/>
</dbReference>
<keyword evidence="1" id="KW-0677">Repeat</keyword>
<dbReference type="Pfam" id="PF00415">
    <property type="entry name" value="RCC1"/>
    <property type="match status" value="4"/>
</dbReference>
<dbReference type="SUPFAM" id="SSF48403">
    <property type="entry name" value="Ankyrin repeat"/>
    <property type="match status" value="1"/>
</dbReference>